<feature type="region of interest" description="Disordered" evidence="1">
    <location>
        <begin position="1"/>
        <end position="20"/>
    </location>
</feature>
<evidence type="ECO:0000313" key="3">
    <source>
        <dbReference type="Proteomes" id="UP000183809"/>
    </source>
</evidence>
<gene>
    <name evidence="2" type="ORF">BKCO1_14000156</name>
</gene>
<reference evidence="2 3" key="1">
    <citation type="submission" date="2016-10" db="EMBL/GenBank/DDBJ databases">
        <title>Proteomics and genomics reveal pathogen-plant mechanisms compatible with a hemibiotrophic lifestyle of Diplodia corticola.</title>
        <authorList>
            <person name="Fernandes I."/>
            <person name="De Jonge R."/>
            <person name="Van De Peer Y."/>
            <person name="Devreese B."/>
            <person name="Alves A."/>
            <person name="Esteves A.C."/>
        </authorList>
    </citation>
    <scope>NUCLEOTIDE SEQUENCE [LARGE SCALE GENOMIC DNA]</scope>
    <source>
        <strain evidence="2 3">CBS 112549</strain>
    </source>
</reference>
<feature type="compositionally biased region" description="Polar residues" evidence="1">
    <location>
        <begin position="1"/>
        <end position="11"/>
    </location>
</feature>
<protein>
    <submittedName>
        <fullName evidence="2">Uncharacterized protein</fullName>
    </submittedName>
</protein>
<name>A0A1J9S621_9PEZI</name>
<dbReference type="RefSeq" id="XP_020132227.1">
    <property type="nucleotide sequence ID" value="XM_020271069.1"/>
</dbReference>
<organism evidence="2 3">
    <name type="scientific">Diplodia corticola</name>
    <dbReference type="NCBI Taxonomy" id="236234"/>
    <lineage>
        <taxon>Eukaryota</taxon>
        <taxon>Fungi</taxon>
        <taxon>Dikarya</taxon>
        <taxon>Ascomycota</taxon>
        <taxon>Pezizomycotina</taxon>
        <taxon>Dothideomycetes</taxon>
        <taxon>Dothideomycetes incertae sedis</taxon>
        <taxon>Botryosphaeriales</taxon>
        <taxon>Botryosphaeriaceae</taxon>
        <taxon>Diplodia</taxon>
    </lineage>
</organism>
<dbReference type="GeneID" id="31011328"/>
<sequence length="201" mass="22756">MASQSTVTRQPSLPDHNPTPADVYAVLSILRNEIHPRIPHELNFAILDLAKYHPRIIHGRHRSMTQPVNEDGPSEASLRGDPGLYLSTPPIQCPNEGSNDFAITHIEFRVQASHHVVDEDETYNNSPTWFEASILQRIPDMQASTEPLEEVPSLETLVSPIDAIEEFQRLGWKFKGDADNIFWKVHSNITTSSDPRKYTVR</sequence>
<dbReference type="EMBL" id="MNUE01000014">
    <property type="protein sequence ID" value="OJD35967.1"/>
    <property type="molecule type" value="Genomic_DNA"/>
</dbReference>
<keyword evidence="3" id="KW-1185">Reference proteome</keyword>
<accession>A0A1J9S621</accession>
<proteinExistence type="predicted"/>
<evidence type="ECO:0000313" key="2">
    <source>
        <dbReference type="EMBL" id="OJD35967.1"/>
    </source>
</evidence>
<comment type="caution">
    <text evidence="2">The sequence shown here is derived from an EMBL/GenBank/DDBJ whole genome shotgun (WGS) entry which is preliminary data.</text>
</comment>
<dbReference type="OrthoDB" id="66095at2759"/>
<dbReference type="Proteomes" id="UP000183809">
    <property type="component" value="Unassembled WGS sequence"/>
</dbReference>
<evidence type="ECO:0000256" key="1">
    <source>
        <dbReference type="SAM" id="MobiDB-lite"/>
    </source>
</evidence>
<dbReference type="AlphaFoldDB" id="A0A1J9S621"/>